<accession>K7N0C0</accession>
<keyword evidence="1" id="KW-0863">Zinc-finger</keyword>
<dbReference type="eggNOG" id="ENOG502QUJE">
    <property type="taxonomic scope" value="Eukaryota"/>
</dbReference>
<feature type="domain" description="DEK-C" evidence="4">
    <location>
        <begin position="36"/>
        <end position="93"/>
    </location>
</feature>
<keyword evidence="7" id="KW-1185">Reference proteome</keyword>
<keyword evidence="2" id="KW-0812">Transmembrane</keyword>
<dbReference type="InterPro" id="IPR003173">
    <property type="entry name" value="PC4_C"/>
</dbReference>
<evidence type="ECO:0000313" key="7">
    <source>
        <dbReference type="Proteomes" id="UP000008827"/>
    </source>
</evidence>
<dbReference type="GO" id="GO:0003713">
    <property type="term" value="F:transcription coactivator activity"/>
    <property type="evidence" value="ECO:0000318"/>
    <property type="project" value="GO_Central"/>
</dbReference>
<dbReference type="SMR" id="K7N0C0"/>
<dbReference type="GO" id="GO:0005634">
    <property type="term" value="C:nucleus"/>
    <property type="evidence" value="ECO:0000318"/>
    <property type="project" value="GO_Central"/>
</dbReference>
<dbReference type="HOGENOM" id="CLU_031011_0_0_1"/>
<evidence type="ECO:0000259" key="3">
    <source>
        <dbReference type="PROSITE" id="PS50158"/>
    </source>
</evidence>
<dbReference type="Pfam" id="PF14223">
    <property type="entry name" value="Retrotran_gag_2"/>
    <property type="match status" value="1"/>
</dbReference>
<dbReference type="RefSeq" id="XP_003553790.2">
    <property type="nucleotide sequence ID" value="XM_003553742.5"/>
</dbReference>
<evidence type="ECO:0000256" key="1">
    <source>
        <dbReference type="PROSITE-ProRule" id="PRU00047"/>
    </source>
</evidence>
<keyword evidence="2" id="KW-0472">Membrane</keyword>
<dbReference type="EMBL" id="CM000852">
    <property type="protein sequence ID" value="KRG97195.1"/>
    <property type="molecule type" value="Genomic_DNA"/>
</dbReference>
<feature type="transmembrane region" description="Helical" evidence="2">
    <location>
        <begin position="14"/>
        <end position="33"/>
    </location>
</feature>
<dbReference type="PANTHER" id="PTHR47592">
    <property type="entry name" value="PBF68 PROTEIN"/>
    <property type="match status" value="1"/>
</dbReference>
<evidence type="ECO:0000313" key="6">
    <source>
        <dbReference type="EnsemblPlants" id="KRG97195"/>
    </source>
</evidence>
<keyword evidence="2" id="KW-1133">Transmembrane helix</keyword>
<dbReference type="GeneID" id="100800963"/>
<dbReference type="Gramene" id="KRG97195">
    <property type="protein sequence ID" value="KRG97195"/>
    <property type="gene ID" value="GLYMA_19G256500"/>
</dbReference>
<dbReference type="Pfam" id="PF02229">
    <property type="entry name" value="PC4"/>
    <property type="match status" value="1"/>
</dbReference>
<dbReference type="SUPFAM" id="SSF54447">
    <property type="entry name" value="ssDNA-binding transcriptional regulator domain"/>
    <property type="match status" value="1"/>
</dbReference>
<dbReference type="PROSITE" id="PS50158">
    <property type="entry name" value="ZF_CCHC"/>
    <property type="match status" value="1"/>
</dbReference>
<dbReference type="KEGG" id="gmx:100800963"/>
<evidence type="ECO:0000313" key="5">
    <source>
        <dbReference type="EMBL" id="KRG97195.1"/>
    </source>
</evidence>
<dbReference type="Pfam" id="PF08766">
    <property type="entry name" value="DEK_C"/>
    <property type="match status" value="1"/>
</dbReference>
<organism evidence="5">
    <name type="scientific">Glycine max</name>
    <name type="common">Soybean</name>
    <name type="synonym">Glycine hispida</name>
    <dbReference type="NCBI Taxonomy" id="3847"/>
    <lineage>
        <taxon>Eukaryota</taxon>
        <taxon>Viridiplantae</taxon>
        <taxon>Streptophyta</taxon>
        <taxon>Embryophyta</taxon>
        <taxon>Tracheophyta</taxon>
        <taxon>Spermatophyta</taxon>
        <taxon>Magnoliopsida</taxon>
        <taxon>eudicotyledons</taxon>
        <taxon>Gunneridae</taxon>
        <taxon>Pentapetalae</taxon>
        <taxon>rosids</taxon>
        <taxon>fabids</taxon>
        <taxon>Fabales</taxon>
        <taxon>Fabaceae</taxon>
        <taxon>Papilionoideae</taxon>
        <taxon>50 kb inversion clade</taxon>
        <taxon>NPAAA clade</taxon>
        <taxon>indigoferoid/millettioid clade</taxon>
        <taxon>Phaseoleae</taxon>
        <taxon>Glycine</taxon>
        <taxon>Glycine subgen. Soja</taxon>
    </lineage>
</organism>
<proteinExistence type="predicted"/>
<dbReference type="Gene3D" id="2.30.31.10">
    <property type="entry name" value="Transcriptional Coactivator Pc4, Chain A"/>
    <property type="match status" value="1"/>
</dbReference>
<dbReference type="STRING" id="3847.K7N0C0"/>
<reference evidence="5" key="3">
    <citation type="submission" date="2018-07" db="EMBL/GenBank/DDBJ databases">
        <title>WGS assembly of Glycine max.</title>
        <authorList>
            <person name="Schmutz J."/>
            <person name="Cannon S."/>
            <person name="Schlueter J."/>
            <person name="Ma J."/>
            <person name="Mitros T."/>
            <person name="Nelson W."/>
            <person name="Hyten D."/>
            <person name="Song Q."/>
            <person name="Thelen J."/>
            <person name="Cheng J."/>
            <person name="Xu D."/>
            <person name="Hellsten U."/>
            <person name="May G."/>
            <person name="Yu Y."/>
            <person name="Sakurai T."/>
            <person name="Umezawa T."/>
            <person name="Bhattacharyya M."/>
            <person name="Sandhu D."/>
            <person name="Valliyodan B."/>
            <person name="Lindquist E."/>
            <person name="Peto M."/>
            <person name="Grant D."/>
            <person name="Shu S."/>
            <person name="Goodstein D."/>
            <person name="Barry K."/>
            <person name="Futrell-Griggs M."/>
            <person name="Abernathy B."/>
            <person name="Du J."/>
            <person name="Tian Z."/>
            <person name="Zhu L."/>
            <person name="Gill N."/>
            <person name="Joshi T."/>
            <person name="Libault M."/>
            <person name="Sethuraman A."/>
            <person name="Zhang X."/>
            <person name="Shinozaki K."/>
            <person name="Nguyen H."/>
            <person name="Wing R."/>
            <person name="Cregan P."/>
            <person name="Specht J."/>
            <person name="Grimwood J."/>
            <person name="Rokhsar D."/>
            <person name="Stacey G."/>
            <person name="Shoemaker R."/>
            <person name="Jackson S."/>
        </authorList>
    </citation>
    <scope>NUCLEOTIDE SEQUENCE</scope>
    <source>
        <tissue evidence="5">Callus</tissue>
    </source>
</reference>
<dbReference type="OMA" id="FQMVEER"/>
<dbReference type="Proteomes" id="UP000008827">
    <property type="component" value="Chromosome 19"/>
</dbReference>
<dbReference type="EnsemblPlants" id="KRG97195">
    <property type="protein sequence ID" value="KRG97195"/>
    <property type="gene ID" value="GLYMA_19G256500"/>
</dbReference>
<dbReference type="PROSITE" id="PS51998">
    <property type="entry name" value="DEK_C"/>
    <property type="match status" value="1"/>
</dbReference>
<dbReference type="PANTHER" id="PTHR47592:SF6">
    <property type="entry name" value="PBF68 PROTEIN"/>
    <property type="match status" value="1"/>
</dbReference>
<dbReference type="InterPro" id="IPR009044">
    <property type="entry name" value="ssDNA-bd_transcriptional_reg"/>
</dbReference>
<dbReference type="AlphaFoldDB" id="K7N0C0"/>
<name>K7N0C0_SOYBN</name>
<dbReference type="GO" id="GO:0003677">
    <property type="term" value="F:DNA binding"/>
    <property type="evidence" value="ECO:0007669"/>
    <property type="project" value="InterPro"/>
</dbReference>
<keyword evidence="1" id="KW-0862">Zinc</keyword>
<gene>
    <name evidence="6" type="primary">LOC100800963</name>
    <name evidence="5" type="ORF">GLYMA_19G256500</name>
</gene>
<dbReference type="InterPro" id="IPR001878">
    <property type="entry name" value="Znf_CCHC"/>
</dbReference>
<reference evidence="5 6" key="1">
    <citation type="journal article" date="2010" name="Nature">
        <title>Genome sequence of the palaeopolyploid soybean.</title>
        <authorList>
            <person name="Schmutz J."/>
            <person name="Cannon S.B."/>
            <person name="Schlueter J."/>
            <person name="Ma J."/>
            <person name="Mitros T."/>
            <person name="Nelson W."/>
            <person name="Hyten D.L."/>
            <person name="Song Q."/>
            <person name="Thelen J.J."/>
            <person name="Cheng J."/>
            <person name="Xu D."/>
            <person name="Hellsten U."/>
            <person name="May G.D."/>
            <person name="Yu Y."/>
            <person name="Sakurai T."/>
            <person name="Umezawa T."/>
            <person name="Bhattacharyya M.K."/>
            <person name="Sandhu D."/>
            <person name="Valliyodan B."/>
            <person name="Lindquist E."/>
            <person name="Peto M."/>
            <person name="Grant D."/>
            <person name="Shu S."/>
            <person name="Goodstein D."/>
            <person name="Barry K."/>
            <person name="Futrell-Griggs M."/>
            <person name="Abernathy B."/>
            <person name="Du J."/>
            <person name="Tian Z."/>
            <person name="Zhu L."/>
            <person name="Gill N."/>
            <person name="Joshi T."/>
            <person name="Libault M."/>
            <person name="Sethuraman A."/>
            <person name="Zhang X.-C."/>
            <person name="Shinozaki K."/>
            <person name="Nguyen H.T."/>
            <person name="Wing R.A."/>
            <person name="Cregan P."/>
            <person name="Specht J."/>
            <person name="Grimwood J."/>
            <person name="Rokhsar D."/>
            <person name="Stacey G."/>
            <person name="Shoemaker R.C."/>
            <person name="Jackson S.A."/>
        </authorList>
    </citation>
    <scope>NUCLEOTIDE SEQUENCE [LARGE SCALE GENOMIC DNA]</scope>
    <source>
        <strain evidence="6">cv. Williams 82</strain>
        <tissue evidence="5">Callus</tissue>
    </source>
</reference>
<dbReference type="GO" id="GO:0005667">
    <property type="term" value="C:transcription regulator complex"/>
    <property type="evidence" value="ECO:0000318"/>
    <property type="project" value="GO_Central"/>
</dbReference>
<evidence type="ECO:0000256" key="2">
    <source>
        <dbReference type="SAM" id="Phobius"/>
    </source>
</evidence>
<dbReference type="OrthoDB" id="2505440at2759"/>
<reference evidence="6" key="2">
    <citation type="submission" date="2018-02" db="UniProtKB">
        <authorList>
            <consortium name="EnsemblPlants"/>
        </authorList>
    </citation>
    <scope>IDENTIFICATION</scope>
    <source>
        <strain evidence="6">Williams 82</strain>
    </source>
</reference>
<dbReference type="InterPro" id="IPR014876">
    <property type="entry name" value="DEK_C"/>
</dbReference>
<sequence length="548" mass="62342">MICSCSRIKGVSPLSVWFLCNVTLGFFILFYFAMETETRRKVEEMVLDILKKSNIEEATEFTIRVAASERLGIDLSDSPSRHFVRTVVESYLLSVAANEISKDAEKKENEDIAAKNDDDVKKGDVVAVPKLKRDDPERVICQLSSRRNLAVKHFKGTTLVSIREFYMKDGKLLPGSKGISLSSEQWSTFKKSVPAIEEAIKKMEGRIRLEPNGKQNGDASNSAVDVALEPNGKQNGDASNSVVDVAPLEPHGKQNGDASNSVVDVAALEPVVPIEVIRLDGKNFQSWARQMELLLKQLKVDYVLDEPCPNPTLGESAKAEDIATAKAAERRWLNDDLTCHRNILSHLSDPLYNLYANRKLSAKDLWEELKLVYLYEEFGTKRYHVKKYLEFQMVEEKAVIEQIRELNGMADSIAAAGMFIDDNFHVSAIISKLPPSWKDFCIKLMREEYLPYRKLMERIQIEEEYRYGVKRVVEHSNSMEGYHQAYNGGHRRADYKPLGMCRNRSEINARSVPCSVCGKRGHLSKHCWRRNDKQTNERKSEEDERIPT</sequence>
<keyword evidence="1" id="KW-0479">Metal-binding</keyword>
<protein>
    <submittedName>
        <fullName evidence="5 6">Uncharacterized protein</fullName>
    </submittedName>
</protein>
<evidence type="ECO:0000259" key="4">
    <source>
        <dbReference type="PROSITE" id="PS51998"/>
    </source>
</evidence>
<dbReference type="GO" id="GO:0008270">
    <property type="term" value="F:zinc ion binding"/>
    <property type="evidence" value="ECO:0007669"/>
    <property type="project" value="UniProtKB-KW"/>
</dbReference>
<dbReference type="PaxDb" id="3847-GLYMA19G44551.1"/>
<feature type="domain" description="CCHC-type" evidence="3">
    <location>
        <begin position="514"/>
        <end position="527"/>
    </location>
</feature>